<dbReference type="Proteomes" id="UP001418222">
    <property type="component" value="Unassembled WGS sequence"/>
</dbReference>
<gene>
    <name evidence="2" type="ORF">KSP39_PZI024067</name>
</gene>
<keyword evidence="3" id="KW-1185">Reference proteome</keyword>
<feature type="compositionally biased region" description="Basic residues" evidence="1">
    <location>
        <begin position="224"/>
        <end position="236"/>
    </location>
</feature>
<reference evidence="2 3" key="1">
    <citation type="journal article" date="2022" name="Nat. Plants">
        <title>Genomes of leafy and leafless Platanthera orchids illuminate the evolution of mycoheterotrophy.</title>
        <authorList>
            <person name="Li M.H."/>
            <person name="Liu K.W."/>
            <person name="Li Z."/>
            <person name="Lu H.C."/>
            <person name="Ye Q.L."/>
            <person name="Zhang D."/>
            <person name="Wang J.Y."/>
            <person name="Li Y.F."/>
            <person name="Zhong Z.M."/>
            <person name="Liu X."/>
            <person name="Yu X."/>
            <person name="Liu D.K."/>
            <person name="Tu X.D."/>
            <person name="Liu B."/>
            <person name="Hao Y."/>
            <person name="Liao X.Y."/>
            <person name="Jiang Y.T."/>
            <person name="Sun W.H."/>
            <person name="Chen J."/>
            <person name="Chen Y.Q."/>
            <person name="Ai Y."/>
            <person name="Zhai J.W."/>
            <person name="Wu S.S."/>
            <person name="Zhou Z."/>
            <person name="Hsiao Y.Y."/>
            <person name="Wu W.L."/>
            <person name="Chen Y.Y."/>
            <person name="Lin Y.F."/>
            <person name="Hsu J.L."/>
            <person name="Li C.Y."/>
            <person name="Wang Z.W."/>
            <person name="Zhao X."/>
            <person name="Zhong W.Y."/>
            <person name="Ma X.K."/>
            <person name="Ma L."/>
            <person name="Huang J."/>
            <person name="Chen G.Z."/>
            <person name="Huang M.Z."/>
            <person name="Huang L."/>
            <person name="Peng D.H."/>
            <person name="Luo Y.B."/>
            <person name="Zou S.Q."/>
            <person name="Chen S.P."/>
            <person name="Lan S."/>
            <person name="Tsai W.C."/>
            <person name="Van de Peer Y."/>
            <person name="Liu Z.J."/>
        </authorList>
    </citation>
    <scope>NUCLEOTIDE SEQUENCE [LARGE SCALE GENOMIC DNA]</scope>
    <source>
        <strain evidence="2">Lor287</strain>
    </source>
</reference>
<sequence length="236" mass="25650">MEDNGSDNRYMPGPDFDEDNSGPSLPISLSDSTELWLIQWPLDQLQPVDFHRKALSLKLCSDGKLGSFENSSGKSFEVVSFSAQKPDATVFLHSSSGSKVVGKISRRACLVHYPEPGEFDRPAVSGLNTSGSKFQGSMMKKLSHLSSIHNKTSSTGADRSTETPSGGHSIGRGIQESPIEQSRRKRHGVDPTTASLPTRSIERSSLASKPESQLTYTTIESKQSHGKKAKTKKLKS</sequence>
<evidence type="ECO:0000256" key="1">
    <source>
        <dbReference type="SAM" id="MobiDB-lite"/>
    </source>
</evidence>
<proteinExistence type="predicted"/>
<protein>
    <recommendedName>
        <fullName evidence="4">Mediator-associated protein 2</fullName>
    </recommendedName>
</protein>
<feature type="region of interest" description="Disordered" evidence="1">
    <location>
        <begin position="148"/>
        <end position="236"/>
    </location>
</feature>
<comment type="caution">
    <text evidence="2">The sequence shown here is derived from an EMBL/GenBank/DDBJ whole genome shotgun (WGS) entry which is preliminary data.</text>
</comment>
<evidence type="ECO:0000313" key="2">
    <source>
        <dbReference type="EMBL" id="KAK8914529.1"/>
    </source>
</evidence>
<dbReference type="AlphaFoldDB" id="A0AAP0AU13"/>
<feature type="region of interest" description="Disordered" evidence="1">
    <location>
        <begin position="1"/>
        <end position="26"/>
    </location>
</feature>
<dbReference type="PANTHER" id="PTHR36407">
    <property type="entry name" value="MEDIATOR-ASSOCIATED PROTEIN 2"/>
    <property type="match status" value="1"/>
</dbReference>
<feature type="compositionally biased region" description="Polar residues" evidence="1">
    <location>
        <begin position="148"/>
        <end position="166"/>
    </location>
</feature>
<dbReference type="EMBL" id="JBBWWQ010000021">
    <property type="protein sequence ID" value="KAK8914529.1"/>
    <property type="molecule type" value="Genomic_DNA"/>
</dbReference>
<dbReference type="PANTHER" id="PTHR36407:SF1">
    <property type="entry name" value="MEDIATOR-ASSOCIATED PROTEIN 2"/>
    <property type="match status" value="1"/>
</dbReference>
<name>A0AAP0AU13_9ASPA</name>
<dbReference type="InterPro" id="IPR038823">
    <property type="entry name" value="MED2_plant"/>
</dbReference>
<feature type="compositionally biased region" description="Polar residues" evidence="1">
    <location>
        <begin position="192"/>
        <end position="221"/>
    </location>
</feature>
<evidence type="ECO:0008006" key="4">
    <source>
        <dbReference type="Google" id="ProtNLM"/>
    </source>
</evidence>
<evidence type="ECO:0000313" key="3">
    <source>
        <dbReference type="Proteomes" id="UP001418222"/>
    </source>
</evidence>
<organism evidence="2 3">
    <name type="scientific">Platanthera zijinensis</name>
    <dbReference type="NCBI Taxonomy" id="2320716"/>
    <lineage>
        <taxon>Eukaryota</taxon>
        <taxon>Viridiplantae</taxon>
        <taxon>Streptophyta</taxon>
        <taxon>Embryophyta</taxon>
        <taxon>Tracheophyta</taxon>
        <taxon>Spermatophyta</taxon>
        <taxon>Magnoliopsida</taxon>
        <taxon>Liliopsida</taxon>
        <taxon>Asparagales</taxon>
        <taxon>Orchidaceae</taxon>
        <taxon>Orchidoideae</taxon>
        <taxon>Orchideae</taxon>
        <taxon>Orchidinae</taxon>
        <taxon>Platanthera</taxon>
    </lineage>
</organism>
<accession>A0AAP0AU13</accession>